<gene>
    <name evidence="12" type="ORF">SmJEL517_g04396</name>
</gene>
<evidence type="ECO:0000256" key="8">
    <source>
        <dbReference type="PIRSR" id="PIRSR620405-1"/>
    </source>
</evidence>
<evidence type="ECO:0000259" key="10">
    <source>
        <dbReference type="PROSITE" id="PS50054"/>
    </source>
</evidence>
<comment type="catalytic activity">
    <reaction evidence="6">
        <text>O-phospho-L-seryl-[protein] + H2O = L-seryl-[protein] + phosphate</text>
        <dbReference type="Rhea" id="RHEA:20629"/>
        <dbReference type="Rhea" id="RHEA-COMP:9863"/>
        <dbReference type="Rhea" id="RHEA-COMP:11604"/>
        <dbReference type="ChEBI" id="CHEBI:15377"/>
        <dbReference type="ChEBI" id="CHEBI:29999"/>
        <dbReference type="ChEBI" id="CHEBI:43474"/>
        <dbReference type="ChEBI" id="CHEBI:83421"/>
        <dbReference type="EC" id="3.1.3.16"/>
    </reaction>
</comment>
<feature type="region of interest" description="Disordered" evidence="9">
    <location>
        <begin position="191"/>
        <end position="214"/>
    </location>
</feature>
<comment type="similarity">
    <text evidence="2">Belongs to the protein-tyrosine phosphatase family. Non-receptor class subfamily.</text>
</comment>
<evidence type="ECO:0000256" key="4">
    <source>
        <dbReference type="ARBA" id="ARBA00022801"/>
    </source>
</evidence>
<dbReference type="InterPro" id="IPR020422">
    <property type="entry name" value="TYR_PHOSPHATASE_DUAL_dom"/>
</dbReference>
<reference evidence="12 13" key="1">
    <citation type="journal article" date="2019" name="Sci. Rep.">
        <title>Comparative genomics of chytrid fungi reveal insights into the obligate biotrophic and pathogenic lifestyle of Synchytrium endobioticum.</title>
        <authorList>
            <person name="van de Vossenberg B.T.L.H."/>
            <person name="Warris S."/>
            <person name="Nguyen H.D.T."/>
            <person name="van Gent-Pelzer M.P.E."/>
            <person name="Joly D.L."/>
            <person name="van de Geest H.C."/>
            <person name="Bonants P.J.M."/>
            <person name="Smith D.S."/>
            <person name="Levesque C.A."/>
            <person name="van der Lee T.A.J."/>
        </authorList>
    </citation>
    <scope>NUCLEOTIDE SEQUENCE [LARGE SCALE GENOMIC DNA]</scope>
    <source>
        <strain evidence="12 13">JEL517</strain>
    </source>
</reference>
<dbReference type="SUPFAM" id="SSF52799">
    <property type="entry name" value="(Phosphotyrosine protein) phosphatases II"/>
    <property type="match status" value="1"/>
</dbReference>
<feature type="active site" description="Phosphocysteine intermediate" evidence="8">
    <location>
        <position position="112"/>
    </location>
</feature>
<dbReference type="GO" id="GO:0008138">
    <property type="term" value="F:protein tyrosine/serine/threonine phosphatase activity"/>
    <property type="evidence" value="ECO:0007669"/>
    <property type="project" value="InterPro"/>
</dbReference>
<name>A0A507C379_9FUNG</name>
<comment type="similarity">
    <text evidence="1">Belongs to the protein-tyrosine phosphatase family. Non-receptor class dual specificity subfamily.</text>
</comment>
<dbReference type="GO" id="GO:0005737">
    <property type="term" value="C:cytoplasm"/>
    <property type="evidence" value="ECO:0007669"/>
    <property type="project" value="TreeGrafter"/>
</dbReference>
<dbReference type="InterPro" id="IPR020405">
    <property type="entry name" value="Atypical_DUSP_subfamA"/>
</dbReference>
<evidence type="ECO:0000256" key="2">
    <source>
        <dbReference type="ARBA" id="ARBA00009649"/>
    </source>
</evidence>
<dbReference type="PRINTS" id="PR01909">
    <property type="entry name" value="ADSPHPHTASEA"/>
</dbReference>
<dbReference type="EMBL" id="QEAO01000029">
    <property type="protein sequence ID" value="TPX32544.1"/>
    <property type="molecule type" value="Genomic_DNA"/>
</dbReference>
<dbReference type="AlphaFoldDB" id="A0A507C379"/>
<dbReference type="STRING" id="1806994.A0A507C379"/>
<dbReference type="OrthoDB" id="2017893at2759"/>
<dbReference type="InterPro" id="IPR029021">
    <property type="entry name" value="Prot-tyrosine_phosphatase-like"/>
</dbReference>
<dbReference type="InterPro" id="IPR000340">
    <property type="entry name" value="Dual-sp_phosphatase_cat-dom"/>
</dbReference>
<sequence>MFAVPRPPLMDAQDWKYEMRREMQEILPGLWLGPIQSAKNVQALKEHGITHVVCIRDSGEKHIVRPFFPTDFIYYEIEVSDSPMQNLIPYFPDAKKFIGNALNQGGRVFVHCNGGISRSPAFVVAFVMESQHWDYHTAFSFVQNKASVVALRFCMNPIEQFKLQLKEYEPIYNARENIASLNYTPEQTLMQGAKRRPMPDEDDEDMGMEVETTS</sequence>
<dbReference type="InterPro" id="IPR052449">
    <property type="entry name" value="STYX-Interacting_Phosphatase"/>
</dbReference>
<dbReference type="InterPro" id="IPR016130">
    <property type="entry name" value="Tyr_Pase_AS"/>
</dbReference>
<dbReference type="GO" id="GO:0070372">
    <property type="term" value="P:regulation of ERK1 and ERK2 cascade"/>
    <property type="evidence" value="ECO:0007669"/>
    <property type="project" value="TreeGrafter"/>
</dbReference>
<dbReference type="GO" id="GO:0062026">
    <property type="term" value="P:negative regulation of SCF-dependent proteasomal ubiquitin-dependent catabolic process"/>
    <property type="evidence" value="ECO:0007669"/>
    <property type="project" value="TreeGrafter"/>
</dbReference>
<accession>A0A507C379</accession>
<proteinExistence type="inferred from homology"/>
<feature type="domain" description="Tyrosine-protein phosphatase" evidence="10">
    <location>
        <begin position="22"/>
        <end position="174"/>
    </location>
</feature>
<keyword evidence="5" id="KW-0904">Protein phosphatase</keyword>
<dbReference type="Pfam" id="PF00782">
    <property type="entry name" value="DSPc"/>
    <property type="match status" value="1"/>
</dbReference>
<dbReference type="PANTHER" id="PTHR46588">
    <property type="entry name" value="SERINE/THREONINE/TYROSINE-INTERACTING PROTEIN"/>
    <property type="match status" value="1"/>
</dbReference>
<dbReference type="RefSeq" id="XP_031023731.1">
    <property type="nucleotide sequence ID" value="XM_031170324.1"/>
</dbReference>
<dbReference type="PROSITE" id="PS00383">
    <property type="entry name" value="TYR_PHOSPHATASE_1"/>
    <property type="match status" value="1"/>
</dbReference>
<dbReference type="Proteomes" id="UP000319731">
    <property type="component" value="Unassembled WGS sequence"/>
</dbReference>
<dbReference type="InterPro" id="IPR000387">
    <property type="entry name" value="Tyr_Pase_dom"/>
</dbReference>
<evidence type="ECO:0000313" key="12">
    <source>
        <dbReference type="EMBL" id="TPX32544.1"/>
    </source>
</evidence>
<dbReference type="FunFam" id="3.90.190.10:FF:000036">
    <property type="entry name" value="Serine/threonine/tyrosine-interacting protein a"/>
    <property type="match status" value="1"/>
</dbReference>
<organism evidence="12 13">
    <name type="scientific">Synchytrium microbalum</name>
    <dbReference type="NCBI Taxonomy" id="1806994"/>
    <lineage>
        <taxon>Eukaryota</taxon>
        <taxon>Fungi</taxon>
        <taxon>Fungi incertae sedis</taxon>
        <taxon>Chytridiomycota</taxon>
        <taxon>Chytridiomycota incertae sedis</taxon>
        <taxon>Chytridiomycetes</taxon>
        <taxon>Synchytriales</taxon>
        <taxon>Synchytriaceae</taxon>
        <taxon>Synchytrium</taxon>
    </lineage>
</organism>
<evidence type="ECO:0000256" key="9">
    <source>
        <dbReference type="SAM" id="MobiDB-lite"/>
    </source>
</evidence>
<comment type="caution">
    <text evidence="12">The sequence shown here is derived from an EMBL/GenBank/DDBJ whole genome shotgun (WGS) entry which is preliminary data.</text>
</comment>
<evidence type="ECO:0000256" key="6">
    <source>
        <dbReference type="ARBA" id="ARBA00047761"/>
    </source>
</evidence>
<dbReference type="GO" id="GO:1990444">
    <property type="term" value="F:F-box domain binding"/>
    <property type="evidence" value="ECO:0007669"/>
    <property type="project" value="TreeGrafter"/>
</dbReference>
<protein>
    <recommendedName>
        <fullName evidence="3">protein-serine/threonine phosphatase</fullName>
        <ecNumber evidence="3">3.1.3.16</ecNumber>
    </recommendedName>
</protein>
<dbReference type="PANTHER" id="PTHR46588:SF1">
    <property type="entry name" value="SERINE_THREONINE_TYROSINE-INTERACTING PROTEIN"/>
    <property type="match status" value="1"/>
</dbReference>
<dbReference type="PROSITE" id="PS50054">
    <property type="entry name" value="TYR_PHOSPHATASE_DUAL"/>
    <property type="match status" value="1"/>
</dbReference>
<dbReference type="PRINTS" id="PR01908">
    <property type="entry name" value="ADSPHPHTASE"/>
</dbReference>
<dbReference type="GO" id="GO:0004722">
    <property type="term" value="F:protein serine/threonine phosphatase activity"/>
    <property type="evidence" value="ECO:0007669"/>
    <property type="project" value="UniProtKB-EC"/>
</dbReference>
<dbReference type="EC" id="3.1.3.16" evidence="3"/>
<dbReference type="PROSITE" id="PS50056">
    <property type="entry name" value="TYR_PHOSPHATASE_2"/>
    <property type="match status" value="1"/>
</dbReference>
<dbReference type="Gene3D" id="3.90.190.10">
    <property type="entry name" value="Protein tyrosine phosphatase superfamily"/>
    <property type="match status" value="1"/>
</dbReference>
<comment type="catalytic activity">
    <reaction evidence="7">
        <text>O-phospho-L-threonyl-[protein] + H2O = L-threonyl-[protein] + phosphate</text>
        <dbReference type="Rhea" id="RHEA:47004"/>
        <dbReference type="Rhea" id="RHEA-COMP:11060"/>
        <dbReference type="Rhea" id="RHEA-COMP:11605"/>
        <dbReference type="ChEBI" id="CHEBI:15377"/>
        <dbReference type="ChEBI" id="CHEBI:30013"/>
        <dbReference type="ChEBI" id="CHEBI:43474"/>
        <dbReference type="ChEBI" id="CHEBI:61977"/>
        <dbReference type="EC" id="3.1.3.16"/>
    </reaction>
</comment>
<dbReference type="GO" id="GO:0005654">
    <property type="term" value="C:nucleoplasm"/>
    <property type="evidence" value="ECO:0007669"/>
    <property type="project" value="TreeGrafter"/>
</dbReference>
<dbReference type="GeneID" id="42005621"/>
<feature type="domain" description="Tyrosine specific protein phosphatases" evidence="11">
    <location>
        <begin position="89"/>
        <end position="145"/>
    </location>
</feature>
<evidence type="ECO:0000256" key="7">
    <source>
        <dbReference type="ARBA" id="ARBA00048336"/>
    </source>
</evidence>
<evidence type="ECO:0000259" key="11">
    <source>
        <dbReference type="PROSITE" id="PS50056"/>
    </source>
</evidence>
<evidence type="ECO:0000256" key="1">
    <source>
        <dbReference type="ARBA" id="ARBA00008601"/>
    </source>
</evidence>
<keyword evidence="4" id="KW-0378">Hydrolase</keyword>
<dbReference type="SMART" id="SM00195">
    <property type="entry name" value="DSPc"/>
    <property type="match status" value="1"/>
</dbReference>
<keyword evidence="13" id="KW-1185">Reference proteome</keyword>
<evidence type="ECO:0000256" key="5">
    <source>
        <dbReference type="ARBA" id="ARBA00022912"/>
    </source>
</evidence>
<evidence type="ECO:0000256" key="3">
    <source>
        <dbReference type="ARBA" id="ARBA00013081"/>
    </source>
</evidence>
<evidence type="ECO:0000313" key="13">
    <source>
        <dbReference type="Proteomes" id="UP000319731"/>
    </source>
</evidence>